<dbReference type="EMBL" id="FNAN01000013">
    <property type="protein sequence ID" value="SDF89837.1"/>
    <property type="molecule type" value="Genomic_DNA"/>
</dbReference>
<dbReference type="InterPro" id="IPR001789">
    <property type="entry name" value="Sig_transdc_resp-reg_receiver"/>
</dbReference>
<proteinExistence type="predicted"/>
<evidence type="ECO:0000259" key="2">
    <source>
        <dbReference type="PROSITE" id="PS50110"/>
    </source>
</evidence>
<dbReference type="Pfam" id="PF00072">
    <property type="entry name" value="Response_reg"/>
    <property type="match status" value="1"/>
</dbReference>
<dbReference type="Pfam" id="PF04397">
    <property type="entry name" value="LytTR"/>
    <property type="match status" value="1"/>
</dbReference>
<dbReference type="STRING" id="659014.SAMN04487996_113128"/>
<name>A0A1G7PU42_9BACT</name>
<dbReference type="Proteomes" id="UP000198748">
    <property type="component" value="Unassembled WGS sequence"/>
</dbReference>
<keyword evidence="5" id="KW-1185">Reference proteome</keyword>
<organism evidence="4 5">
    <name type="scientific">Dyadobacter soli</name>
    <dbReference type="NCBI Taxonomy" id="659014"/>
    <lineage>
        <taxon>Bacteria</taxon>
        <taxon>Pseudomonadati</taxon>
        <taxon>Bacteroidota</taxon>
        <taxon>Cytophagia</taxon>
        <taxon>Cytophagales</taxon>
        <taxon>Spirosomataceae</taxon>
        <taxon>Dyadobacter</taxon>
    </lineage>
</organism>
<dbReference type="InterPro" id="IPR011006">
    <property type="entry name" value="CheY-like_superfamily"/>
</dbReference>
<reference evidence="5" key="1">
    <citation type="submission" date="2016-10" db="EMBL/GenBank/DDBJ databases">
        <authorList>
            <person name="Varghese N."/>
            <person name="Submissions S."/>
        </authorList>
    </citation>
    <scope>NUCLEOTIDE SEQUENCE [LARGE SCALE GENOMIC DNA]</scope>
    <source>
        <strain evidence="5">DSM 25329</strain>
    </source>
</reference>
<evidence type="ECO:0000256" key="1">
    <source>
        <dbReference type="PROSITE-ProRule" id="PRU00169"/>
    </source>
</evidence>
<dbReference type="RefSeq" id="WP_176885063.1">
    <property type="nucleotide sequence ID" value="NZ_FNAN01000013.1"/>
</dbReference>
<dbReference type="GO" id="GO:0003677">
    <property type="term" value="F:DNA binding"/>
    <property type="evidence" value="ECO:0007669"/>
    <property type="project" value="InterPro"/>
</dbReference>
<protein>
    <submittedName>
        <fullName evidence="4">Two component transcriptional regulator, LytTR family</fullName>
    </submittedName>
</protein>
<dbReference type="InterPro" id="IPR046947">
    <property type="entry name" value="LytR-like"/>
</dbReference>
<dbReference type="Gene3D" id="2.40.50.1020">
    <property type="entry name" value="LytTr DNA-binding domain"/>
    <property type="match status" value="1"/>
</dbReference>
<feature type="domain" description="Response regulatory" evidence="2">
    <location>
        <begin position="9"/>
        <end position="121"/>
    </location>
</feature>
<dbReference type="SUPFAM" id="SSF52172">
    <property type="entry name" value="CheY-like"/>
    <property type="match status" value="1"/>
</dbReference>
<dbReference type="GO" id="GO:0000156">
    <property type="term" value="F:phosphorelay response regulator activity"/>
    <property type="evidence" value="ECO:0007669"/>
    <property type="project" value="InterPro"/>
</dbReference>
<evidence type="ECO:0000313" key="4">
    <source>
        <dbReference type="EMBL" id="SDF89837.1"/>
    </source>
</evidence>
<dbReference type="InterPro" id="IPR007492">
    <property type="entry name" value="LytTR_DNA-bd_dom"/>
</dbReference>
<dbReference type="SMART" id="SM00448">
    <property type="entry name" value="REC"/>
    <property type="match status" value="1"/>
</dbReference>
<dbReference type="PROSITE" id="PS50930">
    <property type="entry name" value="HTH_LYTTR"/>
    <property type="match status" value="1"/>
</dbReference>
<dbReference type="PANTHER" id="PTHR37299">
    <property type="entry name" value="TRANSCRIPTIONAL REGULATOR-RELATED"/>
    <property type="match status" value="1"/>
</dbReference>
<dbReference type="SMART" id="SM00850">
    <property type="entry name" value="LytTR"/>
    <property type="match status" value="1"/>
</dbReference>
<dbReference type="PROSITE" id="PS50110">
    <property type="entry name" value="RESPONSE_REGULATORY"/>
    <property type="match status" value="1"/>
</dbReference>
<dbReference type="Gene3D" id="3.40.50.2300">
    <property type="match status" value="1"/>
</dbReference>
<dbReference type="AlphaFoldDB" id="A0A1G7PU42"/>
<dbReference type="PANTHER" id="PTHR37299:SF1">
    <property type="entry name" value="STAGE 0 SPORULATION PROTEIN A HOMOLOG"/>
    <property type="match status" value="1"/>
</dbReference>
<feature type="domain" description="HTH LytTR-type" evidence="3">
    <location>
        <begin position="142"/>
        <end position="239"/>
    </location>
</feature>
<evidence type="ECO:0000259" key="3">
    <source>
        <dbReference type="PROSITE" id="PS50930"/>
    </source>
</evidence>
<gene>
    <name evidence="4" type="ORF">SAMN04487996_113128</name>
</gene>
<evidence type="ECO:0000313" key="5">
    <source>
        <dbReference type="Proteomes" id="UP000198748"/>
    </source>
</evidence>
<feature type="modified residue" description="4-aspartylphosphate" evidence="1">
    <location>
        <position position="60"/>
    </location>
</feature>
<sequence length="239" mass="27522">MTSPHAKIRFIAIDDNPFDLLFLSEMVKAYPFLENCGTFTNPLEGYEAQQYIQPDLVFLDIEMPAFTGIELLRKFREEVPMAVFITSHPDFALEGFELSALDYVLKPIMEQRFALTVTRIREFWEMKQQSQAYEVLFGHDTMTIKEGHNVVKLAQRDIVYLEAMQDYTKIVTPAKSYLTLSTLSCFMEQLPADRFMRVHRSYAVSLAQVREHRPAELVCGSAVIPIGKTYRSAVSKLKM</sequence>
<accession>A0A1G7PU42</accession>
<keyword evidence="1" id="KW-0597">Phosphoprotein</keyword>